<keyword evidence="9" id="KW-1185">Reference proteome</keyword>
<dbReference type="Proteomes" id="UP001319200">
    <property type="component" value="Unassembled WGS sequence"/>
</dbReference>
<gene>
    <name evidence="8" type="ORF">KK083_24725</name>
</gene>
<dbReference type="Pfam" id="PF08546">
    <property type="entry name" value="ApbA_C"/>
    <property type="match status" value="1"/>
</dbReference>
<dbReference type="InterPro" id="IPR036291">
    <property type="entry name" value="NAD(P)-bd_dom_sf"/>
</dbReference>
<dbReference type="InterPro" id="IPR013328">
    <property type="entry name" value="6PGD_dom2"/>
</dbReference>
<dbReference type="GO" id="GO:0005737">
    <property type="term" value="C:cytoplasm"/>
    <property type="evidence" value="ECO:0007669"/>
    <property type="project" value="TreeGrafter"/>
</dbReference>
<organism evidence="8 9">
    <name type="scientific">Chryseosolibacter histidini</name>
    <dbReference type="NCBI Taxonomy" id="2782349"/>
    <lineage>
        <taxon>Bacteria</taxon>
        <taxon>Pseudomonadati</taxon>
        <taxon>Bacteroidota</taxon>
        <taxon>Cytophagia</taxon>
        <taxon>Cytophagales</taxon>
        <taxon>Chryseotaleaceae</taxon>
        <taxon>Chryseosolibacter</taxon>
    </lineage>
</organism>
<evidence type="ECO:0000256" key="3">
    <source>
        <dbReference type="ARBA" id="ARBA00019465"/>
    </source>
</evidence>
<dbReference type="PANTHER" id="PTHR21708">
    <property type="entry name" value="PROBABLE 2-DEHYDROPANTOATE 2-REDUCTASE"/>
    <property type="match status" value="1"/>
</dbReference>
<proteinExistence type="predicted"/>
<evidence type="ECO:0000256" key="4">
    <source>
        <dbReference type="ARBA" id="ARBA00032024"/>
    </source>
</evidence>
<accession>A0AAP2GL84</accession>
<evidence type="ECO:0000313" key="9">
    <source>
        <dbReference type="Proteomes" id="UP001319200"/>
    </source>
</evidence>
<reference evidence="8 9" key="1">
    <citation type="submission" date="2021-05" db="EMBL/GenBank/DDBJ databases">
        <title>A Polyphasic approach of four new species of the genus Ohtaekwangia: Ohtaekwangia histidinii sp. nov., Ohtaekwangia cretensis sp. nov., Ohtaekwangia indiensis sp. nov., Ohtaekwangia reichenbachii sp. nov. from diverse environment.</title>
        <authorList>
            <person name="Octaviana S."/>
        </authorList>
    </citation>
    <scope>NUCLEOTIDE SEQUENCE [LARGE SCALE GENOMIC DNA]</scope>
    <source>
        <strain evidence="8 9">PWU4</strain>
    </source>
</reference>
<dbReference type="Gene3D" id="3.40.50.720">
    <property type="entry name" value="NAD(P)-binding Rossmann-like Domain"/>
    <property type="match status" value="1"/>
</dbReference>
<dbReference type="InterPro" id="IPR013752">
    <property type="entry name" value="KPA_reductase"/>
</dbReference>
<protein>
    <recommendedName>
        <fullName evidence="3">2-dehydropantoate 2-reductase</fullName>
        <ecNumber evidence="2">1.1.1.169</ecNumber>
    </recommendedName>
    <alternativeName>
        <fullName evidence="4">Ketopantoate reductase</fullName>
    </alternativeName>
</protein>
<dbReference type="Gene3D" id="1.10.1040.10">
    <property type="entry name" value="N-(1-d-carboxylethyl)-l-norvaline Dehydrogenase, domain 2"/>
    <property type="match status" value="1"/>
</dbReference>
<dbReference type="SUPFAM" id="SSF48179">
    <property type="entry name" value="6-phosphogluconate dehydrogenase C-terminal domain-like"/>
    <property type="match status" value="1"/>
</dbReference>
<dbReference type="InterPro" id="IPR008927">
    <property type="entry name" value="6-PGluconate_DH-like_C_sf"/>
</dbReference>
<feature type="domain" description="Ketopantoate reductase C-terminal" evidence="7">
    <location>
        <begin position="178"/>
        <end position="261"/>
    </location>
</feature>
<dbReference type="AlphaFoldDB" id="A0AAP2GL84"/>
<name>A0AAP2GL84_9BACT</name>
<comment type="caution">
    <text evidence="8">The sequence shown here is derived from an EMBL/GenBank/DDBJ whole genome shotgun (WGS) entry which is preliminary data.</text>
</comment>
<dbReference type="SUPFAM" id="SSF51735">
    <property type="entry name" value="NAD(P)-binding Rossmann-fold domains"/>
    <property type="match status" value="1"/>
</dbReference>
<dbReference type="PANTHER" id="PTHR21708:SF26">
    <property type="entry name" value="2-DEHYDROPANTOATE 2-REDUCTASE"/>
    <property type="match status" value="1"/>
</dbReference>
<evidence type="ECO:0000256" key="1">
    <source>
        <dbReference type="ARBA" id="ARBA00004994"/>
    </source>
</evidence>
<dbReference type="InterPro" id="IPR051402">
    <property type="entry name" value="KPR-Related"/>
</dbReference>
<dbReference type="GO" id="GO:0008677">
    <property type="term" value="F:2-dehydropantoate 2-reductase activity"/>
    <property type="evidence" value="ECO:0007669"/>
    <property type="project" value="UniProtKB-EC"/>
</dbReference>
<dbReference type="InterPro" id="IPR013332">
    <property type="entry name" value="KPR_N"/>
</dbReference>
<feature type="non-terminal residue" evidence="8">
    <location>
        <position position="261"/>
    </location>
</feature>
<evidence type="ECO:0000256" key="5">
    <source>
        <dbReference type="ARBA" id="ARBA00048793"/>
    </source>
</evidence>
<evidence type="ECO:0000259" key="6">
    <source>
        <dbReference type="Pfam" id="PF02558"/>
    </source>
</evidence>
<sequence>MNISDKIFVIGAGAIGKVLAVLLTDVRRNVSLLRATAPDAESESQEVNILIEGRKSVAATVPVSGLNACHELAGIIAVTSKSYGNRDVVDMLKGKIGNSPIVILQNGLGVENVFLDALPNNVYRCVLFATSQFDSSAMLHFKPVSTSLVGIVRGNEGELRAIVEALNSPMFAFGTEKDIQRVAWKKSIVNCVFNSVCPLLETDNGIFHRNPDALLLARTIVEQCVKVANLVNIQLTTEETIQSLLTISKFSDGQLISTYQD</sequence>
<dbReference type="Pfam" id="PF02558">
    <property type="entry name" value="ApbA"/>
    <property type="match status" value="1"/>
</dbReference>
<comment type="catalytic activity">
    <reaction evidence="5">
        <text>(R)-pantoate + NADP(+) = 2-dehydropantoate + NADPH + H(+)</text>
        <dbReference type="Rhea" id="RHEA:16233"/>
        <dbReference type="ChEBI" id="CHEBI:11561"/>
        <dbReference type="ChEBI" id="CHEBI:15378"/>
        <dbReference type="ChEBI" id="CHEBI:15980"/>
        <dbReference type="ChEBI" id="CHEBI:57783"/>
        <dbReference type="ChEBI" id="CHEBI:58349"/>
        <dbReference type="EC" id="1.1.1.169"/>
    </reaction>
</comment>
<dbReference type="EMBL" id="JAHESF010000035">
    <property type="protein sequence ID" value="MBT1700116.1"/>
    <property type="molecule type" value="Genomic_DNA"/>
</dbReference>
<evidence type="ECO:0000313" key="8">
    <source>
        <dbReference type="EMBL" id="MBT1700116.1"/>
    </source>
</evidence>
<evidence type="ECO:0000259" key="7">
    <source>
        <dbReference type="Pfam" id="PF08546"/>
    </source>
</evidence>
<evidence type="ECO:0000256" key="2">
    <source>
        <dbReference type="ARBA" id="ARBA00013014"/>
    </source>
</evidence>
<comment type="pathway">
    <text evidence="1">Cofactor biosynthesis; (R)-pantothenate biosynthesis; (R)-pantoate from 3-methyl-2-oxobutanoate: step 2/2.</text>
</comment>
<dbReference type="RefSeq" id="WP_254168493.1">
    <property type="nucleotide sequence ID" value="NZ_JAHESF010000035.1"/>
</dbReference>
<dbReference type="EC" id="1.1.1.169" evidence="2"/>
<feature type="domain" description="Ketopantoate reductase N-terminal" evidence="6">
    <location>
        <begin position="7"/>
        <end position="135"/>
    </location>
</feature>